<keyword evidence="5" id="KW-0479">Metal-binding</keyword>
<evidence type="ECO:0000313" key="13">
    <source>
        <dbReference type="Proteomes" id="UP000265489"/>
    </source>
</evidence>
<feature type="domain" description="tRNA nucleotidyltransferase/poly(A) polymerase RNA and SrmB- binding" evidence="11">
    <location>
        <begin position="167"/>
        <end position="204"/>
    </location>
</feature>
<dbReference type="InterPro" id="IPR050264">
    <property type="entry name" value="Bact_CCA-adding_enz_type3_sf"/>
</dbReference>
<sequence>MKLPEYILEIIQKINDIGYEAYVVGGCVRDYLLDRPIHDYDICTSAKPEVILNLFDRSVGTGLKHGTVTVLSDSPVEITTFRLESEYKDHRHPDSVKYVSTIEEDLSRRDFTVNAMAYHPSRGLIDPYGGQVDLKRKIIRCVGNPDRRFNEDALRMLRAYRFCAKLGFSMDETVKTSIDTNASLIQYVSIERIVHELKEIMETNPQVLASMTLLLKPVFNELDLALRCSQNSIYHYTDVLHHTLDAMCYLKPYDETLAFALLFHDLGKVQVKTTDSNGKDHFKHHAKVGSELSKELCRRFKLTNEQRKWIPFYVLHHDDKFTCDLDCIYKYRVTYHLDEEHLLNLLQIRYCDAMAHSELGQKSAKDVELFYAYYIQNRNRCMSISQLALNGKDIIEATNLRGKQIQEALNMCLKYAFYHPEKNHKIDLIEYIRKELSL</sequence>
<dbReference type="GO" id="GO:0046872">
    <property type="term" value="F:metal ion binding"/>
    <property type="evidence" value="ECO:0007669"/>
    <property type="project" value="UniProtKB-KW"/>
</dbReference>
<accession>A0A395WAH0</accession>
<evidence type="ECO:0000259" key="11">
    <source>
        <dbReference type="Pfam" id="PF12627"/>
    </source>
</evidence>
<evidence type="ECO:0000259" key="9">
    <source>
        <dbReference type="Pfam" id="PF01743"/>
    </source>
</evidence>
<dbReference type="CDD" id="cd05398">
    <property type="entry name" value="NT_ClassII-CCAase"/>
    <property type="match status" value="1"/>
</dbReference>
<proteinExistence type="inferred from homology"/>
<dbReference type="InterPro" id="IPR043519">
    <property type="entry name" value="NT_sf"/>
</dbReference>
<comment type="similarity">
    <text evidence="8">Belongs to the tRNA nucleotidyltransferase/poly(A) polymerase family.</text>
</comment>
<keyword evidence="6" id="KW-0547">Nucleotide-binding</keyword>
<evidence type="ECO:0000256" key="1">
    <source>
        <dbReference type="ARBA" id="ARBA00001946"/>
    </source>
</evidence>
<name>A0A395WAH0_9FIRM</name>
<evidence type="ECO:0000256" key="4">
    <source>
        <dbReference type="ARBA" id="ARBA00022695"/>
    </source>
</evidence>
<evidence type="ECO:0000256" key="8">
    <source>
        <dbReference type="RuleBase" id="RU003953"/>
    </source>
</evidence>
<dbReference type="Pfam" id="PF01743">
    <property type="entry name" value="PolyA_pol"/>
    <property type="match status" value="1"/>
</dbReference>
<evidence type="ECO:0000313" key="12">
    <source>
        <dbReference type="EMBL" id="RGU91913.1"/>
    </source>
</evidence>
<dbReference type="RefSeq" id="WP_118325096.1">
    <property type="nucleotide sequence ID" value="NZ_CATXNH010000021.1"/>
</dbReference>
<comment type="caution">
    <text evidence="12">The sequence shown here is derived from an EMBL/GenBank/DDBJ whole genome shotgun (WGS) entry which is preliminary data.</text>
</comment>
<gene>
    <name evidence="12" type="ORF">DWW32_05805</name>
</gene>
<dbReference type="Gene3D" id="1.10.3090.10">
    <property type="entry name" value="cca-adding enzyme, domain 2"/>
    <property type="match status" value="1"/>
</dbReference>
<evidence type="ECO:0000256" key="5">
    <source>
        <dbReference type="ARBA" id="ARBA00022723"/>
    </source>
</evidence>
<keyword evidence="4" id="KW-0548">Nucleotidyltransferase</keyword>
<keyword evidence="3" id="KW-0819">tRNA processing</keyword>
<evidence type="ECO:0000256" key="3">
    <source>
        <dbReference type="ARBA" id="ARBA00022694"/>
    </source>
</evidence>
<dbReference type="SUPFAM" id="SSF81891">
    <property type="entry name" value="Poly A polymerase C-terminal region-like"/>
    <property type="match status" value="1"/>
</dbReference>
<dbReference type="Pfam" id="PF01966">
    <property type="entry name" value="HD"/>
    <property type="match status" value="1"/>
</dbReference>
<dbReference type="Gene3D" id="3.30.460.10">
    <property type="entry name" value="Beta Polymerase, domain 2"/>
    <property type="match status" value="1"/>
</dbReference>
<evidence type="ECO:0000256" key="2">
    <source>
        <dbReference type="ARBA" id="ARBA00022679"/>
    </source>
</evidence>
<dbReference type="GO" id="GO:0000166">
    <property type="term" value="F:nucleotide binding"/>
    <property type="evidence" value="ECO:0007669"/>
    <property type="project" value="UniProtKB-KW"/>
</dbReference>
<dbReference type="InterPro" id="IPR006674">
    <property type="entry name" value="HD_domain"/>
</dbReference>
<dbReference type="InterPro" id="IPR002646">
    <property type="entry name" value="PolA_pol_head_dom"/>
</dbReference>
<organism evidence="12 13">
    <name type="scientific">Holdemanella biformis</name>
    <dbReference type="NCBI Taxonomy" id="1735"/>
    <lineage>
        <taxon>Bacteria</taxon>
        <taxon>Bacillati</taxon>
        <taxon>Bacillota</taxon>
        <taxon>Erysipelotrichia</taxon>
        <taxon>Erysipelotrichales</taxon>
        <taxon>Erysipelotrichaceae</taxon>
        <taxon>Holdemanella</taxon>
    </lineage>
</organism>
<comment type="cofactor">
    <cofactor evidence="1">
        <name>Mg(2+)</name>
        <dbReference type="ChEBI" id="CHEBI:18420"/>
    </cofactor>
</comment>
<evidence type="ECO:0000256" key="7">
    <source>
        <dbReference type="ARBA" id="ARBA00022842"/>
    </source>
</evidence>
<keyword evidence="2 8" id="KW-0808">Transferase</keyword>
<keyword evidence="8" id="KW-0694">RNA-binding</keyword>
<keyword evidence="7" id="KW-0460">Magnesium</keyword>
<dbReference type="GO" id="GO:0008033">
    <property type="term" value="P:tRNA processing"/>
    <property type="evidence" value="ECO:0007669"/>
    <property type="project" value="UniProtKB-KW"/>
</dbReference>
<dbReference type="InterPro" id="IPR032828">
    <property type="entry name" value="PolyA_RNA-bd"/>
</dbReference>
<dbReference type="GO" id="GO:0016779">
    <property type="term" value="F:nucleotidyltransferase activity"/>
    <property type="evidence" value="ECO:0007669"/>
    <property type="project" value="UniProtKB-KW"/>
</dbReference>
<dbReference type="AlphaFoldDB" id="A0A395WAH0"/>
<dbReference type="Gene3D" id="1.10.246.80">
    <property type="match status" value="1"/>
</dbReference>
<evidence type="ECO:0000259" key="10">
    <source>
        <dbReference type="Pfam" id="PF01966"/>
    </source>
</evidence>
<protein>
    <submittedName>
        <fullName evidence="12">HD domain-containing protein</fullName>
    </submittedName>
</protein>
<dbReference type="EMBL" id="QRYQ01000008">
    <property type="protein sequence ID" value="RGU91913.1"/>
    <property type="molecule type" value="Genomic_DNA"/>
</dbReference>
<dbReference type="Pfam" id="PF12627">
    <property type="entry name" value="PolyA_pol_RNAbd"/>
    <property type="match status" value="1"/>
</dbReference>
<dbReference type="SUPFAM" id="SSF81301">
    <property type="entry name" value="Nucleotidyltransferase"/>
    <property type="match status" value="1"/>
</dbReference>
<dbReference type="PANTHER" id="PTHR46173:SF1">
    <property type="entry name" value="CCA TRNA NUCLEOTIDYLTRANSFERASE 1, MITOCHONDRIAL"/>
    <property type="match status" value="1"/>
</dbReference>
<feature type="domain" description="HD" evidence="10">
    <location>
        <begin position="241"/>
        <end position="310"/>
    </location>
</feature>
<dbReference type="GeneID" id="66580412"/>
<dbReference type="PANTHER" id="PTHR46173">
    <property type="entry name" value="CCA TRNA NUCLEOTIDYLTRANSFERASE 1, MITOCHONDRIAL"/>
    <property type="match status" value="1"/>
</dbReference>
<feature type="domain" description="Poly A polymerase head" evidence="9">
    <location>
        <begin position="21"/>
        <end position="140"/>
    </location>
</feature>
<evidence type="ECO:0000256" key="6">
    <source>
        <dbReference type="ARBA" id="ARBA00022741"/>
    </source>
</evidence>
<reference evidence="12 13" key="1">
    <citation type="submission" date="2018-08" db="EMBL/GenBank/DDBJ databases">
        <title>A genome reference for cultivated species of the human gut microbiota.</title>
        <authorList>
            <person name="Zou Y."/>
            <person name="Xue W."/>
            <person name="Luo G."/>
        </authorList>
    </citation>
    <scope>NUCLEOTIDE SEQUENCE [LARGE SCALE GENOMIC DNA]</scope>
    <source>
        <strain evidence="12 13">AF15-20</strain>
    </source>
</reference>
<dbReference type="Proteomes" id="UP000265489">
    <property type="component" value="Unassembled WGS sequence"/>
</dbReference>
<dbReference type="GO" id="GO:0000049">
    <property type="term" value="F:tRNA binding"/>
    <property type="evidence" value="ECO:0007669"/>
    <property type="project" value="TreeGrafter"/>
</dbReference>